<comment type="caution">
    <text evidence="14">The sequence shown here is derived from an EMBL/GenBank/DDBJ whole genome shotgun (WGS) entry which is preliminary data.</text>
</comment>
<proteinExistence type="predicted"/>
<dbReference type="FunFam" id="3.30.565.10:FF:000023">
    <property type="entry name" value="PAS domain-containing sensor histidine kinase"/>
    <property type="match status" value="1"/>
</dbReference>
<dbReference type="PANTHER" id="PTHR43711">
    <property type="entry name" value="TWO-COMPONENT HISTIDINE KINASE"/>
    <property type="match status" value="1"/>
</dbReference>
<accession>A0A101HIA7</accession>
<dbReference type="InterPro" id="IPR003661">
    <property type="entry name" value="HisK_dim/P_dom"/>
</dbReference>
<dbReference type="PROSITE" id="PS50109">
    <property type="entry name" value="HIS_KIN"/>
    <property type="match status" value="1"/>
</dbReference>
<evidence type="ECO:0000256" key="4">
    <source>
        <dbReference type="ARBA" id="ARBA00022475"/>
    </source>
</evidence>
<dbReference type="GO" id="GO:0005524">
    <property type="term" value="F:ATP binding"/>
    <property type="evidence" value="ECO:0007669"/>
    <property type="project" value="UniProtKB-KW"/>
</dbReference>
<keyword evidence="11" id="KW-0472">Membrane</keyword>
<dbReference type="Proteomes" id="UP000053860">
    <property type="component" value="Unassembled WGS sequence"/>
</dbReference>
<dbReference type="CDD" id="cd00082">
    <property type="entry name" value="HisKA"/>
    <property type="match status" value="1"/>
</dbReference>
<dbReference type="EMBL" id="LGGN01000138">
    <property type="protein sequence ID" value="KUK77390.1"/>
    <property type="molecule type" value="Genomic_DNA"/>
</dbReference>
<evidence type="ECO:0000256" key="11">
    <source>
        <dbReference type="ARBA" id="ARBA00023136"/>
    </source>
</evidence>
<dbReference type="EC" id="2.7.13.3" evidence="3"/>
<keyword evidence="7" id="KW-0547">Nucleotide-binding</keyword>
<dbReference type="SMART" id="SM00388">
    <property type="entry name" value="HisKA"/>
    <property type="match status" value="1"/>
</dbReference>
<comment type="catalytic activity">
    <reaction evidence="1">
        <text>ATP + protein L-histidine = ADP + protein N-phospho-L-histidine.</text>
        <dbReference type="EC" id="2.7.13.3"/>
    </reaction>
</comment>
<dbReference type="InterPro" id="IPR036890">
    <property type="entry name" value="HATPase_C_sf"/>
</dbReference>
<evidence type="ECO:0000256" key="7">
    <source>
        <dbReference type="ARBA" id="ARBA00022741"/>
    </source>
</evidence>
<reference evidence="15" key="1">
    <citation type="journal article" date="2015" name="MBio">
        <title>Genome-Resolved Metagenomic Analysis Reveals Roles for Candidate Phyla and Other Microbial Community Members in Biogeochemical Transformations in Oil Reservoirs.</title>
        <authorList>
            <person name="Hu P."/>
            <person name="Tom L."/>
            <person name="Singh A."/>
            <person name="Thomas B.C."/>
            <person name="Baker B.J."/>
            <person name="Piceno Y.M."/>
            <person name="Andersen G.L."/>
            <person name="Banfield J.F."/>
        </authorList>
    </citation>
    <scope>NUCLEOTIDE SEQUENCE [LARGE SCALE GENOMIC DNA]</scope>
</reference>
<dbReference type="SUPFAM" id="SSF55874">
    <property type="entry name" value="ATPase domain of HSP90 chaperone/DNA topoisomerase II/histidine kinase"/>
    <property type="match status" value="1"/>
</dbReference>
<evidence type="ECO:0000256" key="5">
    <source>
        <dbReference type="ARBA" id="ARBA00022553"/>
    </source>
</evidence>
<sequence length="391" mass="44098">MQMDNDPSPLINWSEEIGEAILKSKSFCIAIFSTRRELLYANEAFSLLVKDDPCDSFLNPSFSDLLVMRSPTSLVFNGFITFGGHQSNNCSIVAQIFRKENKLLLTGGVDTGQLLAQNSAMHQLNREVIDLQRDLIKKTHELENTLSQLQKVNDELTILNANKNRFIQILGHDLKSPFTTLLGFSGLLLENLHAYDMDRIEDLIKIINKTSHQTFKLLEDLLLWSKAHSDRIPFEPVDIEFRTICQQVVESLMSNAMAKNIRITIQDNDVSTVYADEQMLKTILRNLISNAIKFTHRNGEILIRVDKDQSSTIITVTDNGVGIAHEQIDKIWDITRDYTTEGTANEKGTGLGLLLCKEFVEKHGGSIWVDSEPGKGSSFRFTLPIQGVNIE</sequence>
<keyword evidence="10" id="KW-0902">Two-component regulatory system</keyword>
<name>A0A101HIA7_9BACT</name>
<dbReference type="Pfam" id="PF02518">
    <property type="entry name" value="HATPase_c"/>
    <property type="match status" value="1"/>
</dbReference>
<dbReference type="Gene3D" id="1.10.287.130">
    <property type="match status" value="1"/>
</dbReference>
<feature type="coiled-coil region" evidence="12">
    <location>
        <begin position="121"/>
        <end position="162"/>
    </location>
</feature>
<dbReference type="GO" id="GO:0000155">
    <property type="term" value="F:phosphorelay sensor kinase activity"/>
    <property type="evidence" value="ECO:0007669"/>
    <property type="project" value="InterPro"/>
</dbReference>
<evidence type="ECO:0000313" key="14">
    <source>
        <dbReference type="EMBL" id="KUK77390.1"/>
    </source>
</evidence>
<feature type="domain" description="Histidine kinase" evidence="13">
    <location>
        <begin position="169"/>
        <end position="387"/>
    </location>
</feature>
<dbReference type="PRINTS" id="PR00344">
    <property type="entry name" value="BCTRLSENSOR"/>
</dbReference>
<dbReference type="SMART" id="SM00387">
    <property type="entry name" value="HATPase_c"/>
    <property type="match status" value="1"/>
</dbReference>
<evidence type="ECO:0000256" key="8">
    <source>
        <dbReference type="ARBA" id="ARBA00022777"/>
    </source>
</evidence>
<protein>
    <recommendedName>
        <fullName evidence="3">histidine kinase</fullName>
        <ecNumber evidence="3">2.7.13.3</ecNumber>
    </recommendedName>
</protein>
<dbReference type="InterPro" id="IPR004358">
    <property type="entry name" value="Sig_transdc_His_kin-like_C"/>
</dbReference>
<evidence type="ECO:0000256" key="1">
    <source>
        <dbReference type="ARBA" id="ARBA00000085"/>
    </source>
</evidence>
<evidence type="ECO:0000256" key="12">
    <source>
        <dbReference type="SAM" id="Coils"/>
    </source>
</evidence>
<dbReference type="Pfam" id="PF00512">
    <property type="entry name" value="HisKA"/>
    <property type="match status" value="1"/>
</dbReference>
<dbReference type="SUPFAM" id="SSF47384">
    <property type="entry name" value="Homodimeric domain of signal transducing histidine kinase"/>
    <property type="match status" value="1"/>
</dbReference>
<keyword evidence="8 14" id="KW-0418">Kinase</keyword>
<dbReference type="GO" id="GO:0005886">
    <property type="term" value="C:plasma membrane"/>
    <property type="evidence" value="ECO:0007669"/>
    <property type="project" value="UniProtKB-SubCell"/>
</dbReference>
<dbReference type="InterPro" id="IPR005467">
    <property type="entry name" value="His_kinase_dom"/>
</dbReference>
<evidence type="ECO:0000256" key="6">
    <source>
        <dbReference type="ARBA" id="ARBA00022679"/>
    </source>
</evidence>
<keyword evidence="4" id="KW-1003">Cell membrane</keyword>
<organism evidence="14 15">
    <name type="scientific">Proteiniphilum acetatigenes</name>
    <dbReference type="NCBI Taxonomy" id="294710"/>
    <lineage>
        <taxon>Bacteria</taxon>
        <taxon>Pseudomonadati</taxon>
        <taxon>Bacteroidota</taxon>
        <taxon>Bacteroidia</taxon>
        <taxon>Bacteroidales</taxon>
        <taxon>Dysgonomonadaceae</taxon>
        <taxon>Proteiniphilum</taxon>
    </lineage>
</organism>
<dbReference type="AlphaFoldDB" id="A0A101HIA7"/>
<dbReference type="CDD" id="cd00075">
    <property type="entry name" value="HATPase"/>
    <property type="match status" value="1"/>
</dbReference>
<dbReference type="InterPro" id="IPR050736">
    <property type="entry name" value="Sensor_HK_Regulatory"/>
</dbReference>
<evidence type="ECO:0000259" key="13">
    <source>
        <dbReference type="PROSITE" id="PS50109"/>
    </source>
</evidence>
<keyword evidence="12" id="KW-0175">Coiled coil</keyword>
<dbReference type="InterPro" id="IPR003594">
    <property type="entry name" value="HATPase_dom"/>
</dbReference>
<evidence type="ECO:0000256" key="2">
    <source>
        <dbReference type="ARBA" id="ARBA00004236"/>
    </source>
</evidence>
<keyword evidence="5" id="KW-0597">Phosphoprotein</keyword>
<dbReference type="Gene3D" id="3.30.565.10">
    <property type="entry name" value="Histidine kinase-like ATPase, C-terminal domain"/>
    <property type="match status" value="1"/>
</dbReference>
<evidence type="ECO:0000256" key="3">
    <source>
        <dbReference type="ARBA" id="ARBA00012438"/>
    </source>
</evidence>
<evidence type="ECO:0000313" key="15">
    <source>
        <dbReference type="Proteomes" id="UP000053860"/>
    </source>
</evidence>
<keyword evidence="9" id="KW-0067">ATP-binding</keyword>
<comment type="subcellular location">
    <subcellularLocation>
        <location evidence="2">Cell membrane</location>
    </subcellularLocation>
</comment>
<dbReference type="PANTHER" id="PTHR43711:SF31">
    <property type="entry name" value="HISTIDINE KINASE"/>
    <property type="match status" value="1"/>
</dbReference>
<evidence type="ECO:0000256" key="10">
    <source>
        <dbReference type="ARBA" id="ARBA00023012"/>
    </source>
</evidence>
<gene>
    <name evidence="14" type="ORF">XD92_0819</name>
</gene>
<keyword evidence="6" id="KW-0808">Transferase</keyword>
<evidence type="ECO:0000256" key="9">
    <source>
        <dbReference type="ARBA" id="ARBA00022840"/>
    </source>
</evidence>
<dbReference type="InterPro" id="IPR036097">
    <property type="entry name" value="HisK_dim/P_sf"/>
</dbReference>